<dbReference type="AlphaFoldDB" id="A0A834GXX0"/>
<evidence type="ECO:0000256" key="1">
    <source>
        <dbReference type="SAM" id="Phobius"/>
    </source>
</evidence>
<keyword evidence="1" id="KW-1133">Transmembrane helix</keyword>
<dbReference type="Proteomes" id="UP000626092">
    <property type="component" value="Unassembled WGS sequence"/>
</dbReference>
<keyword evidence="1" id="KW-0812">Transmembrane</keyword>
<keyword evidence="1" id="KW-0472">Membrane</keyword>
<reference evidence="2" key="1">
    <citation type="submission" date="2019-11" db="EMBL/GenBank/DDBJ databases">
        <authorList>
            <person name="Liu Y."/>
            <person name="Hou J."/>
            <person name="Li T.-Q."/>
            <person name="Guan C.-H."/>
            <person name="Wu X."/>
            <person name="Wu H.-Z."/>
            <person name="Ling F."/>
            <person name="Zhang R."/>
            <person name="Shi X.-G."/>
            <person name="Ren J.-P."/>
            <person name="Chen E.-F."/>
            <person name="Sun J.-M."/>
        </authorList>
    </citation>
    <scope>NUCLEOTIDE SEQUENCE</scope>
    <source>
        <strain evidence="2">Adult_tree_wgs_1</strain>
        <tissue evidence="2">Leaves</tissue>
    </source>
</reference>
<evidence type="ECO:0000313" key="3">
    <source>
        <dbReference type="Proteomes" id="UP000626092"/>
    </source>
</evidence>
<evidence type="ECO:0000313" key="2">
    <source>
        <dbReference type="EMBL" id="KAF7143908.1"/>
    </source>
</evidence>
<name>A0A834GXX0_RHOSS</name>
<accession>A0A834GXX0</accession>
<organism evidence="2 3">
    <name type="scientific">Rhododendron simsii</name>
    <name type="common">Sims's rhododendron</name>
    <dbReference type="NCBI Taxonomy" id="118357"/>
    <lineage>
        <taxon>Eukaryota</taxon>
        <taxon>Viridiplantae</taxon>
        <taxon>Streptophyta</taxon>
        <taxon>Embryophyta</taxon>
        <taxon>Tracheophyta</taxon>
        <taxon>Spermatophyta</taxon>
        <taxon>Magnoliopsida</taxon>
        <taxon>eudicotyledons</taxon>
        <taxon>Gunneridae</taxon>
        <taxon>Pentapetalae</taxon>
        <taxon>asterids</taxon>
        <taxon>Ericales</taxon>
        <taxon>Ericaceae</taxon>
        <taxon>Ericoideae</taxon>
        <taxon>Rhodoreae</taxon>
        <taxon>Rhododendron</taxon>
    </lineage>
</organism>
<keyword evidence="3" id="KW-1185">Reference proteome</keyword>
<comment type="caution">
    <text evidence="2">The sequence shown here is derived from an EMBL/GenBank/DDBJ whole genome shotgun (WGS) entry which is preliminary data.</text>
</comment>
<sequence length="90" mass="9683">MNVIAHKHLVFAGVGGVWLLLLGGQTQWTVVPVAMLISISSIIAADTYACVGVKVVSSNRKNVKQLHLLPNSEVTDAQFCTVLVEKLPED</sequence>
<dbReference type="EMBL" id="WJXA01000005">
    <property type="protein sequence ID" value="KAF7143908.1"/>
    <property type="molecule type" value="Genomic_DNA"/>
</dbReference>
<feature type="transmembrane region" description="Helical" evidence="1">
    <location>
        <begin position="9"/>
        <end position="28"/>
    </location>
</feature>
<proteinExistence type="predicted"/>
<gene>
    <name evidence="2" type="ORF">RHSIM_Rhsim05G0103000</name>
</gene>
<feature type="transmembrane region" description="Helical" evidence="1">
    <location>
        <begin position="34"/>
        <end position="56"/>
    </location>
</feature>
<protein>
    <submittedName>
        <fullName evidence="2">Uncharacterized protein</fullName>
    </submittedName>
</protein>